<keyword evidence="3" id="KW-1185">Reference proteome</keyword>
<reference evidence="2 3" key="1">
    <citation type="journal article" date="2024" name="BMC Biol.">
        <title>Comparative genomics of Ascetosporea gives new insight into the evolutionary basis for animal parasitism in Rhizaria.</title>
        <authorList>
            <person name="Hiltunen Thoren M."/>
            <person name="Onut-Brannstrom I."/>
            <person name="Alfjorden A."/>
            <person name="Peckova H."/>
            <person name="Swords F."/>
            <person name="Hooper C."/>
            <person name="Holzer A.S."/>
            <person name="Bass D."/>
            <person name="Burki F."/>
        </authorList>
    </citation>
    <scope>NUCLEOTIDE SEQUENCE [LARGE SCALE GENOMIC DNA]</scope>
    <source>
        <strain evidence="2">20-A016</strain>
    </source>
</reference>
<gene>
    <name evidence="2" type="ORF">MHBO_004275</name>
</gene>
<accession>A0ABV2ASV6</accession>
<name>A0ABV2ASV6_9EUKA</name>
<evidence type="ECO:0000313" key="2">
    <source>
        <dbReference type="EMBL" id="MES1922753.1"/>
    </source>
</evidence>
<evidence type="ECO:0000313" key="3">
    <source>
        <dbReference type="Proteomes" id="UP001439008"/>
    </source>
</evidence>
<keyword evidence="1" id="KW-0812">Transmembrane</keyword>
<proteinExistence type="predicted"/>
<sequence>MEKEKRNYRKYLGDDAIQIPRTTKYRKKLNQVNQSLDVQDVYDGLHETLISARNSEELKDENDFGIGEDQDNMEDSYDAQSLDFIDDDELHHDMLDFQECDYNLEDDVIDDFICSGSSLSFHEFAVLIMTLKTVFNLPCIALSFILKIMKSAMPPSNRVPSLSKLYEYFQGKDDLLKKHFYCSNCDNYIEDIQNFTECGKCNNKETQFFVEIPLKEELKSILESMYFMPY</sequence>
<organism evidence="2 3">
    <name type="scientific">Bonamia ostreae</name>
    <dbReference type="NCBI Taxonomy" id="126728"/>
    <lineage>
        <taxon>Eukaryota</taxon>
        <taxon>Sar</taxon>
        <taxon>Rhizaria</taxon>
        <taxon>Endomyxa</taxon>
        <taxon>Ascetosporea</taxon>
        <taxon>Haplosporida</taxon>
        <taxon>Bonamia</taxon>
    </lineage>
</organism>
<evidence type="ECO:0000256" key="1">
    <source>
        <dbReference type="SAM" id="Phobius"/>
    </source>
</evidence>
<feature type="transmembrane region" description="Helical" evidence="1">
    <location>
        <begin position="124"/>
        <end position="146"/>
    </location>
</feature>
<keyword evidence="1" id="KW-0472">Membrane</keyword>
<keyword evidence="1" id="KW-1133">Transmembrane helix</keyword>
<comment type="caution">
    <text evidence="2">The sequence shown here is derived from an EMBL/GenBank/DDBJ whole genome shotgun (WGS) entry which is preliminary data.</text>
</comment>
<dbReference type="EMBL" id="JBDODL010003596">
    <property type="protein sequence ID" value="MES1922753.1"/>
    <property type="molecule type" value="Genomic_DNA"/>
</dbReference>
<protein>
    <submittedName>
        <fullName evidence="2">Uncharacterized protein</fullName>
    </submittedName>
</protein>
<dbReference type="Proteomes" id="UP001439008">
    <property type="component" value="Unassembled WGS sequence"/>
</dbReference>